<name>A0A1X7F3E6_TRICW</name>
<reference evidence="2" key="1">
    <citation type="submission" date="2017-04" db="EMBL/GenBank/DDBJ databases">
        <authorList>
            <person name="Varghese N."/>
            <person name="Submissions S."/>
        </authorList>
    </citation>
    <scope>NUCLEOTIDE SEQUENCE [LARGE SCALE GENOMIC DNA]</scope>
    <source>
        <strain evidence="2">Ballard 720</strain>
    </source>
</reference>
<dbReference type="GeneID" id="95549607"/>
<gene>
    <name evidence="1" type="ORF">SAMN06295900_10788</name>
</gene>
<dbReference type="Proteomes" id="UP000192911">
    <property type="component" value="Unassembled WGS sequence"/>
</dbReference>
<dbReference type="RefSeq" id="WP_162801006.1">
    <property type="nucleotide sequence ID" value="NZ_BSQD01000011.1"/>
</dbReference>
<accession>A0A1X7F3E6</accession>
<dbReference type="AlphaFoldDB" id="A0A1X7F3E6"/>
<evidence type="ECO:0000313" key="1">
    <source>
        <dbReference type="EMBL" id="SMF44929.1"/>
    </source>
</evidence>
<organism evidence="1 2">
    <name type="scientific">Trinickia caryophylli</name>
    <name type="common">Paraburkholderia caryophylli</name>
    <dbReference type="NCBI Taxonomy" id="28094"/>
    <lineage>
        <taxon>Bacteria</taxon>
        <taxon>Pseudomonadati</taxon>
        <taxon>Pseudomonadota</taxon>
        <taxon>Betaproteobacteria</taxon>
        <taxon>Burkholderiales</taxon>
        <taxon>Burkholderiaceae</taxon>
        <taxon>Trinickia</taxon>
    </lineage>
</organism>
<proteinExistence type="predicted"/>
<dbReference type="STRING" id="28094.SAMN06295900_10788"/>
<keyword evidence="2" id="KW-1185">Reference proteome</keyword>
<sequence length="90" mass="9780">MQPYADVSADDLIAYIESVIGKTPDALTDAPTTPLGDAQPFEYEGSAPLADLQQQAGVFLTPAEEAECEMQFADQVEGLRDWFIEMGIKP</sequence>
<dbReference type="EMBL" id="FXAH01000007">
    <property type="protein sequence ID" value="SMF44929.1"/>
    <property type="molecule type" value="Genomic_DNA"/>
</dbReference>
<evidence type="ECO:0000313" key="2">
    <source>
        <dbReference type="Proteomes" id="UP000192911"/>
    </source>
</evidence>
<protein>
    <submittedName>
        <fullName evidence="1">Uncharacterized protein</fullName>
    </submittedName>
</protein>